<protein>
    <recommendedName>
        <fullName evidence="8">PGG domain-containing protein</fullName>
    </recommendedName>
</protein>
<dbReference type="PANTHER" id="PTHR24186">
    <property type="entry name" value="PROTEIN PHOSPHATASE 1 REGULATORY SUBUNIT"/>
    <property type="match status" value="1"/>
</dbReference>
<evidence type="ECO:0000259" key="8">
    <source>
        <dbReference type="Pfam" id="PF13962"/>
    </source>
</evidence>
<keyword evidence="10" id="KW-1185">Reference proteome</keyword>
<dbReference type="Pfam" id="PF13962">
    <property type="entry name" value="PGG"/>
    <property type="match status" value="1"/>
</dbReference>
<evidence type="ECO:0000313" key="10">
    <source>
        <dbReference type="Proteomes" id="UP001189624"/>
    </source>
</evidence>
<evidence type="ECO:0000256" key="3">
    <source>
        <dbReference type="ARBA" id="ARBA00022737"/>
    </source>
</evidence>
<dbReference type="Gramene" id="rna-AYBTSS11_LOCUS14470">
    <property type="protein sequence ID" value="CAJ1950855.1"/>
    <property type="gene ID" value="gene-AYBTSS11_LOCUS14470"/>
</dbReference>
<reference evidence="9" key="1">
    <citation type="submission" date="2023-10" db="EMBL/GenBank/DDBJ databases">
        <authorList>
            <person name="Domelevo Entfellner J.-B."/>
        </authorList>
    </citation>
    <scope>NUCLEOTIDE SEQUENCE</scope>
</reference>
<sequence>METDILLKQLHETSIKSTMATNIGGDSGKEMKGWRKALKCVGNRMAHKDKDKWLKDMRGMLSLMATVIATMTFQSGISPPGGVLSPDKDNGVECDNKSCPGQSVLALVYPKDFKYFLYFNTICFVSSSAVCLLLVSGFPLKNRFFTWLLSIGMCIVLSTLSLTYLFGAQMVVPDLLWDDITTMFGKVIIVWLVLLVLIAIFLSLRLIVWFVSKCMFGQSKVPQNPTI</sequence>
<dbReference type="AlphaFoldDB" id="A0AA86T4W4"/>
<feature type="transmembrane region" description="Helical" evidence="7">
    <location>
        <begin position="115"/>
        <end position="135"/>
    </location>
</feature>
<dbReference type="InterPro" id="IPR026961">
    <property type="entry name" value="PGG_dom"/>
</dbReference>
<proteinExistence type="predicted"/>
<evidence type="ECO:0000256" key="6">
    <source>
        <dbReference type="ARBA" id="ARBA00023136"/>
    </source>
</evidence>
<comment type="subcellular location">
    <subcellularLocation>
        <location evidence="1">Membrane</location>
        <topology evidence="1">Multi-pass membrane protein</topology>
    </subcellularLocation>
</comment>
<evidence type="ECO:0000256" key="7">
    <source>
        <dbReference type="SAM" id="Phobius"/>
    </source>
</evidence>
<keyword evidence="4 7" id="KW-1133">Transmembrane helix</keyword>
<evidence type="ECO:0000256" key="5">
    <source>
        <dbReference type="ARBA" id="ARBA00023043"/>
    </source>
</evidence>
<keyword evidence="3" id="KW-0677">Repeat</keyword>
<organism evidence="9 10">
    <name type="scientific">Sphenostylis stenocarpa</name>
    <dbReference type="NCBI Taxonomy" id="92480"/>
    <lineage>
        <taxon>Eukaryota</taxon>
        <taxon>Viridiplantae</taxon>
        <taxon>Streptophyta</taxon>
        <taxon>Embryophyta</taxon>
        <taxon>Tracheophyta</taxon>
        <taxon>Spermatophyta</taxon>
        <taxon>Magnoliopsida</taxon>
        <taxon>eudicotyledons</taxon>
        <taxon>Gunneridae</taxon>
        <taxon>Pentapetalae</taxon>
        <taxon>rosids</taxon>
        <taxon>fabids</taxon>
        <taxon>Fabales</taxon>
        <taxon>Fabaceae</taxon>
        <taxon>Papilionoideae</taxon>
        <taxon>50 kb inversion clade</taxon>
        <taxon>NPAAA clade</taxon>
        <taxon>indigoferoid/millettioid clade</taxon>
        <taxon>Phaseoleae</taxon>
        <taxon>Sphenostylis</taxon>
    </lineage>
</organism>
<keyword evidence="6 7" id="KW-0472">Membrane</keyword>
<dbReference type="EMBL" id="OY731401">
    <property type="protein sequence ID" value="CAJ1950855.1"/>
    <property type="molecule type" value="Genomic_DNA"/>
</dbReference>
<evidence type="ECO:0000256" key="4">
    <source>
        <dbReference type="ARBA" id="ARBA00022989"/>
    </source>
</evidence>
<dbReference type="GO" id="GO:0005886">
    <property type="term" value="C:plasma membrane"/>
    <property type="evidence" value="ECO:0007669"/>
    <property type="project" value="TreeGrafter"/>
</dbReference>
<keyword evidence="2 7" id="KW-0812">Transmembrane</keyword>
<keyword evidence="5" id="KW-0040">ANK repeat</keyword>
<evidence type="ECO:0000313" key="9">
    <source>
        <dbReference type="EMBL" id="CAJ1950855.1"/>
    </source>
</evidence>
<accession>A0AA86T4W4</accession>
<dbReference type="PANTHER" id="PTHR24186:SF37">
    <property type="entry name" value="PGG DOMAIN-CONTAINING PROTEIN"/>
    <property type="match status" value="1"/>
</dbReference>
<dbReference type="Proteomes" id="UP001189624">
    <property type="component" value="Chromosome 4"/>
</dbReference>
<feature type="transmembrane region" description="Helical" evidence="7">
    <location>
        <begin position="147"/>
        <end position="168"/>
    </location>
</feature>
<evidence type="ECO:0000256" key="1">
    <source>
        <dbReference type="ARBA" id="ARBA00004141"/>
    </source>
</evidence>
<feature type="domain" description="PGG" evidence="8">
    <location>
        <begin position="52"/>
        <end position="168"/>
    </location>
</feature>
<name>A0AA86T4W4_9FABA</name>
<feature type="transmembrane region" description="Helical" evidence="7">
    <location>
        <begin position="60"/>
        <end position="77"/>
    </location>
</feature>
<gene>
    <name evidence="9" type="ORF">AYBTSS11_LOCUS14470</name>
</gene>
<evidence type="ECO:0000256" key="2">
    <source>
        <dbReference type="ARBA" id="ARBA00022692"/>
    </source>
</evidence>
<feature type="transmembrane region" description="Helical" evidence="7">
    <location>
        <begin position="188"/>
        <end position="211"/>
    </location>
</feature>